<dbReference type="InterPro" id="IPR000383">
    <property type="entry name" value="Xaa-Pro-like_dom"/>
</dbReference>
<name>A0A411YI42_9ACTN</name>
<feature type="domain" description="Xaa-Pro dipeptidyl-peptidase-like" evidence="1">
    <location>
        <begin position="15"/>
        <end position="276"/>
    </location>
</feature>
<dbReference type="Proteomes" id="UP000291469">
    <property type="component" value="Chromosome"/>
</dbReference>
<accession>A0A411YI42</accession>
<dbReference type="PANTHER" id="PTHR47751">
    <property type="entry name" value="SUPERFAMILY HYDROLASE, PUTATIVE (AFU_ORTHOLOGUE AFUA_2G16580)-RELATED"/>
    <property type="match status" value="1"/>
</dbReference>
<dbReference type="OrthoDB" id="5902829at2"/>
<dbReference type="InterPro" id="IPR051411">
    <property type="entry name" value="Polyketide_trans_af380"/>
</dbReference>
<dbReference type="Pfam" id="PF02129">
    <property type="entry name" value="Peptidase_S15"/>
    <property type="match status" value="1"/>
</dbReference>
<evidence type="ECO:0000259" key="1">
    <source>
        <dbReference type="Pfam" id="PF02129"/>
    </source>
</evidence>
<dbReference type="GO" id="GO:0016787">
    <property type="term" value="F:hydrolase activity"/>
    <property type="evidence" value="ECO:0007669"/>
    <property type="project" value="UniProtKB-KW"/>
</dbReference>
<evidence type="ECO:0000313" key="3">
    <source>
        <dbReference type="Proteomes" id="UP000291469"/>
    </source>
</evidence>
<dbReference type="KEGG" id="erz:ER308_15840"/>
<dbReference type="Gene3D" id="1.10.10.800">
    <property type="match status" value="1"/>
</dbReference>
<dbReference type="EMBL" id="CP036402">
    <property type="protein sequence ID" value="QBI20900.1"/>
    <property type="molecule type" value="Genomic_DNA"/>
</dbReference>
<dbReference type="Gene3D" id="3.40.50.1820">
    <property type="entry name" value="alpha/beta hydrolase"/>
    <property type="match status" value="1"/>
</dbReference>
<evidence type="ECO:0000313" key="2">
    <source>
        <dbReference type="EMBL" id="QBI20900.1"/>
    </source>
</evidence>
<dbReference type="SUPFAM" id="SSF53474">
    <property type="entry name" value="alpha/beta-Hydrolases"/>
    <property type="match status" value="1"/>
</dbReference>
<keyword evidence="3" id="KW-1185">Reference proteome</keyword>
<sequence length="315" mass="36384">MHREIEFPSEHPDERIRADLYTPDHGQGPWPVVVMGGGWCYVKELIMPEYAQYFLDAGCAALIFDYRHMGASDGEPRQHIDPWKQIADYRSAIDAVSYLDEFAGELDPERIGIWGISYSGGHVLAVGALDWRVECIVSQIPVIEGWYNSMRAHGSVGFRELTELVHEERRRRYLTGEHRTLPHSGDPKSEVVTWPHPETRPVFMRIKEESAPRHEHYSTIASVEGVWQYDMNPYLPRILDTPTLMIVAHGDDLTMWEREIPAFQRIATDKKKLFVQRDSTHMTMYSNLSHLEVAARQAADWYRQWLVAPRSEVPS</sequence>
<dbReference type="RefSeq" id="WP_131155893.1">
    <property type="nucleotide sequence ID" value="NZ_CP036402.1"/>
</dbReference>
<proteinExistence type="predicted"/>
<dbReference type="PANTHER" id="PTHR47751:SF2">
    <property type="entry name" value="DLTD N-TERMINAL DOMAIN PROTEIN (AFU_ORTHOLOGUE AFUA_8G00380)-RELATED"/>
    <property type="match status" value="1"/>
</dbReference>
<dbReference type="InterPro" id="IPR029058">
    <property type="entry name" value="AB_hydrolase_fold"/>
</dbReference>
<keyword evidence="2" id="KW-0378">Hydrolase</keyword>
<dbReference type="AlphaFoldDB" id="A0A411YI42"/>
<reference evidence="2 3" key="1">
    <citation type="submission" date="2019-01" db="EMBL/GenBank/DDBJ databases">
        <title>Egibacter rhizosphaerae EGI 80759T.</title>
        <authorList>
            <person name="Chen D.-D."/>
            <person name="Tian Y."/>
            <person name="Jiao J.-Y."/>
            <person name="Zhang X.-T."/>
            <person name="Zhang Y.-G."/>
            <person name="Zhang Y."/>
            <person name="Xiao M."/>
            <person name="Shu W.-S."/>
            <person name="Li W.-J."/>
        </authorList>
    </citation>
    <scope>NUCLEOTIDE SEQUENCE [LARGE SCALE GENOMIC DNA]</scope>
    <source>
        <strain evidence="2 3">EGI 80759</strain>
    </source>
</reference>
<organism evidence="2 3">
    <name type="scientific">Egibacter rhizosphaerae</name>
    <dbReference type="NCBI Taxonomy" id="1670831"/>
    <lineage>
        <taxon>Bacteria</taxon>
        <taxon>Bacillati</taxon>
        <taxon>Actinomycetota</taxon>
        <taxon>Nitriliruptoria</taxon>
        <taxon>Egibacterales</taxon>
        <taxon>Egibacteraceae</taxon>
        <taxon>Egibacter</taxon>
    </lineage>
</organism>
<protein>
    <submittedName>
        <fullName evidence="2">Alpha/beta hydrolase</fullName>
    </submittedName>
</protein>
<gene>
    <name evidence="2" type="ORF">ER308_15840</name>
</gene>